<protein>
    <submittedName>
        <fullName evidence="2">Collagen alpha-1(VII) chain-like isoform X1</fullName>
    </submittedName>
</protein>
<evidence type="ECO:0000259" key="1">
    <source>
        <dbReference type="Pfam" id="PF00092"/>
    </source>
</evidence>
<reference evidence="2" key="1">
    <citation type="submission" date="2020-07" db="EMBL/GenBank/DDBJ databases">
        <title>Clarias magur genome sequencing, assembly and annotation.</title>
        <authorList>
            <person name="Kushwaha B."/>
            <person name="Kumar R."/>
            <person name="Das P."/>
            <person name="Joshi C.G."/>
            <person name="Kumar D."/>
            <person name="Nagpure N.S."/>
            <person name="Pandey M."/>
            <person name="Agarwal S."/>
            <person name="Srivastava S."/>
            <person name="Singh M."/>
            <person name="Sahoo L."/>
            <person name="Jayasankar P."/>
            <person name="Meher P.K."/>
            <person name="Koringa P.G."/>
            <person name="Iquebal M.A."/>
            <person name="Das S.P."/>
            <person name="Bit A."/>
            <person name="Patnaik S."/>
            <person name="Patel N."/>
            <person name="Shah T.M."/>
            <person name="Hinsu A."/>
            <person name="Jena J.K."/>
        </authorList>
    </citation>
    <scope>NUCLEOTIDE SEQUENCE</scope>
    <source>
        <strain evidence="2">CIFAMagur01</strain>
        <tissue evidence="2">Testis</tissue>
    </source>
</reference>
<feature type="domain" description="VWFA" evidence="1">
    <location>
        <begin position="3"/>
        <end position="53"/>
    </location>
</feature>
<dbReference type="Proteomes" id="UP000727407">
    <property type="component" value="Unassembled WGS sequence"/>
</dbReference>
<dbReference type="GO" id="GO:0005581">
    <property type="term" value="C:collagen trimer"/>
    <property type="evidence" value="ECO:0007669"/>
    <property type="project" value="UniProtKB-KW"/>
</dbReference>
<organism evidence="2 3">
    <name type="scientific">Clarias magur</name>
    <name type="common">Asian catfish</name>
    <name type="synonym">Macropteronotus magur</name>
    <dbReference type="NCBI Taxonomy" id="1594786"/>
    <lineage>
        <taxon>Eukaryota</taxon>
        <taxon>Metazoa</taxon>
        <taxon>Chordata</taxon>
        <taxon>Craniata</taxon>
        <taxon>Vertebrata</taxon>
        <taxon>Euteleostomi</taxon>
        <taxon>Actinopterygii</taxon>
        <taxon>Neopterygii</taxon>
        <taxon>Teleostei</taxon>
        <taxon>Ostariophysi</taxon>
        <taxon>Siluriformes</taxon>
        <taxon>Clariidae</taxon>
        <taxon>Clarias</taxon>
    </lineage>
</organism>
<accession>A0A8J4UJ42</accession>
<name>A0A8J4UJ42_CLAMG</name>
<gene>
    <name evidence="2" type="ORF">DAT39_014143</name>
</gene>
<dbReference type="InterPro" id="IPR002035">
    <property type="entry name" value="VWF_A"/>
</dbReference>
<feature type="non-terminal residue" evidence="2">
    <location>
        <position position="1"/>
    </location>
</feature>
<proteinExistence type="predicted"/>
<keyword evidence="3" id="KW-1185">Reference proteome</keyword>
<evidence type="ECO:0000313" key="2">
    <source>
        <dbReference type="EMBL" id="KAF5896152.1"/>
    </source>
</evidence>
<feature type="non-terminal residue" evidence="2">
    <location>
        <position position="53"/>
    </location>
</feature>
<dbReference type="EMBL" id="QNUK01000289">
    <property type="protein sequence ID" value="KAF5896152.1"/>
    <property type="molecule type" value="Genomic_DNA"/>
</dbReference>
<dbReference type="InterPro" id="IPR036465">
    <property type="entry name" value="vWFA_dom_sf"/>
</dbReference>
<dbReference type="Pfam" id="PF00092">
    <property type="entry name" value="VWA"/>
    <property type="match status" value="1"/>
</dbReference>
<evidence type="ECO:0000313" key="3">
    <source>
        <dbReference type="Proteomes" id="UP000727407"/>
    </source>
</evidence>
<dbReference type="AlphaFoldDB" id="A0A8J4UJ42"/>
<keyword evidence="2" id="KW-0176">Collagen</keyword>
<dbReference type="SUPFAM" id="SSF53300">
    <property type="entry name" value="vWA-like"/>
    <property type="match status" value="1"/>
</dbReference>
<comment type="caution">
    <text evidence="2">The sequence shown here is derived from an EMBL/GenBank/DDBJ whole genome shotgun (WGS) entry which is preliminary data.</text>
</comment>
<dbReference type="OrthoDB" id="9940467at2759"/>
<sequence length="53" mass="5818">MRIALTDYATMEEILNAVEELPYEGGGSRSGVALEFLVESVFSPSIVRENTPK</sequence>
<dbReference type="Gene3D" id="3.40.50.410">
    <property type="entry name" value="von Willebrand factor, type A domain"/>
    <property type="match status" value="1"/>
</dbReference>